<dbReference type="EMBL" id="BAAAMK010000004">
    <property type="protein sequence ID" value="GAA1955143.1"/>
    <property type="molecule type" value="Genomic_DNA"/>
</dbReference>
<dbReference type="InterPro" id="IPR015943">
    <property type="entry name" value="WD40/YVTN_repeat-like_dom_sf"/>
</dbReference>
<dbReference type="SUPFAM" id="SSF82171">
    <property type="entry name" value="DPP6 N-terminal domain-like"/>
    <property type="match status" value="1"/>
</dbReference>
<accession>A0ABN2QP31</accession>
<evidence type="ECO:0000313" key="2">
    <source>
        <dbReference type="Proteomes" id="UP001499954"/>
    </source>
</evidence>
<organism evidence="1 2">
    <name type="scientific">Agromyces allii</name>
    <dbReference type="NCBI Taxonomy" id="393607"/>
    <lineage>
        <taxon>Bacteria</taxon>
        <taxon>Bacillati</taxon>
        <taxon>Actinomycetota</taxon>
        <taxon>Actinomycetes</taxon>
        <taxon>Micrococcales</taxon>
        <taxon>Microbacteriaceae</taxon>
        <taxon>Agromyces</taxon>
    </lineage>
</organism>
<evidence type="ECO:0000313" key="1">
    <source>
        <dbReference type="EMBL" id="GAA1955143.1"/>
    </source>
</evidence>
<dbReference type="Gene3D" id="2.130.10.10">
    <property type="entry name" value="YVTN repeat-like/Quinoprotein amine dehydrogenase"/>
    <property type="match status" value="1"/>
</dbReference>
<dbReference type="RefSeq" id="WP_157416079.1">
    <property type="nucleotide sequence ID" value="NZ_BAAAMK010000004.1"/>
</dbReference>
<proteinExistence type="predicted"/>
<sequence>MSDITDVKKIHDAGIPPVGETFNESSLFPDEVTLRPTRRLTQFRDRNQTPTYHLNNGFTTDGRYLALMTQNDGGGSAILRAETATGDLTVVDATSPGATDHFIEGNDMTLWSQPGLIVTKLGEAALYAYDVATLEKKVLIERFESDYAYGHPAGSADGRHLFIAKHHLPKDESTHTIYLRIDLVTGHVEEVLRDEGSANVHILAHPTDPDLLLFDRNYSPGWHGGSDGKTTRAWLLDAKTGSLTEVKPRNANTFQIHTNWSADGQYIYYHGSSGNPAQLPREQKRGLLYDYTDRDWLLDMRGIDHYIGVADLHGNVIWESDYPFFHYGHSSSHATRQAIITDGLITPDLITAIHWNELDSLGLPRTEILGRHGTYWKTGQQFDPHPIMSADGKYLSYNRGLRDGRSDVYLMQLEA</sequence>
<dbReference type="Proteomes" id="UP001499954">
    <property type="component" value="Unassembled WGS sequence"/>
</dbReference>
<comment type="caution">
    <text evidence="1">The sequence shown here is derived from an EMBL/GenBank/DDBJ whole genome shotgun (WGS) entry which is preliminary data.</text>
</comment>
<keyword evidence="2" id="KW-1185">Reference proteome</keyword>
<evidence type="ECO:0008006" key="3">
    <source>
        <dbReference type="Google" id="ProtNLM"/>
    </source>
</evidence>
<reference evidence="1 2" key="1">
    <citation type="journal article" date="2019" name="Int. J. Syst. Evol. Microbiol.">
        <title>The Global Catalogue of Microorganisms (GCM) 10K type strain sequencing project: providing services to taxonomists for standard genome sequencing and annotation.</title>
        <authorList>
            <consortium name="The Broad Institute Genomics Platform"/>
            <consortium name="The Broad Institute Genome Sequencing Center for Infectious Disease"/>
            <person name="Wu L."/>
            <person name="Ma J."/>
        </authorList>
    </citation>
    <scope>NUCLEOTIDE SEQUENCE [LARGE SCALE GENOMIC DNA]</scope>
    <source>
        <strain evidence="1 2">JCM 13584</strain>
    </source>
</reference>
<name>A0ABN2QP31_9MICO</name>
<protein>
    <recommendedName>
        <fullName evidence="3">Oligogalacturonate lyase domain-containing protein</fullName>
    </recommendedName>
</protein>
<gene>
    <name evidence="1" type="ORF">GCM10009717_21370</name>
</gene>